<feature type="region of interest" description="Disordered" evidence="1">
    <location>
        <begin position="51"/>
        <end position="75"/>
    </location>
</feature>
<protein>
    <submittedName>
        <fullName evidence="2">Uncharacterized protein</fullName>
    </submittedName>
</protein>
<name>A0ABQ6IY95_9MICO</name>
<evidence type="ECO:0000313" key="3">
    <source>
        <dbReference type="Proteomes" id="UP001157126"/>
    </source>
</evidence>
<gene>
    <name evidence="2" type="ORF">GCM10025883_41820</name>
</gene>
<evidence type="ECO:0000256" key="1">
    <source>
        <dbReference type="SAM" id="MobiDB-lite"/>
    </source>
</evidence>
<keyword evidence="3" id="KW-1185">Reference proteome</keyword>
<proteinExistence type="predicted"/>
<dbReference type="EMBL" id="BSUO01000001">
    <property type="protein sequence ID" value="GMA42137.1"/>
    <property type="molecule type" value="Genomic_DNA"/>
</dbReference>
<comment type="caution">
    <text evidence="2">The sequence shown here is derived from an EMBL/GenBank/DDBJ whole genome shotgun (WGS) entry which is preliminary data.</text>
</comment>
<sequence length="75" mass="8121">MVDRLPVLLGHLEDDVLPMLGKLDQVGPDVHEILETVHELTTAISGLPGASFLKRRGERKEEEGDSPGSPGVPRI</sequence>
<dbReference type="RefSeq" id="WP_284305591.1">
    <property type="nucleotide sequence ID" value="NZ_BSUO01000001.1"/>
</dbReference>
<reference evidence="3" key="1">
    <citation type="journal article" date="2019" name="Int. J. Syst. Evol. Microbiol.">
        <title>The Global Catalogue of Microorganisms (GCM) 10K type strain sequencing project: providing services to taxonomists for standard genome sequencing and annotation.</title>
        <authorList>
            <consortium name="The Broad Institute Genomics Platform"/>
            <consortium name="The Broad Institute Genome Sequencing Center for Infectious Disease"/>
            <person name="Wu L."/>
            <person name="Ma J."/>
        </authorList>
    </citation>
    <scope>NUCLEOTIDE SEQUENCE [LARGE SCALE GENOMIC DNA]</scope>
    <source>
        <strain evidence="3">NBRC 113072</strain>
    </source>
</reference>
<dbReference type="Proteomes" id="UP001157126">
    <property type="component" value="Unassembled WGS sequence"/>
</dbReference>
<evidence type="ECO:0000313" key="2">
    <source>
        <dbReference type="EMBL" id="GMA42137.1"/>
    </source>
</evidence>
<accession>A0ABQ6IY95</accession>
<organism evidence="2 3">
    <name type="scientific">Mobilicoccus caccae</name>
    <dbReference type="NCBI Taxonomy" id="1859295"/>
    <lineage>
        <taxon>Bacteria</taxon>
        <taxon>Bacillati</taxon>
        <taxon>Actinomycetota</taxon>
        <taxon>Actinomycetes</taxon>
        <taxon>Micrococcales</taxon>
        <taxon>Dermatophilaceae</taxon>
        <taxon>Mobilicoccus</taxon>
    </lineage>
</organism>